<protein>
    <submittedName>
        <fullName evidence="1">Uncharacterized protein</fullName>
    </submittedName>
</protein>
<comment type="caution">
    <text evidence="1">The sequence shown here is derived from an EMBL/GenBank/DDBJ whole genome shotgun (WGS) entry which is preliminary data.</text>
</comment>
<dbReference type="AlphaFoldDB" id="A0A134AJ13"/>
<dbReference type="EMBL" id="LSDD01000061">
    <property type="protein sequence ID" value="KXB67718.1"/>
    <property type="molecule type" value="Genomic_DNA"/>
</dbReference>
<dbReference type="STRING" id="157687.HMPREF3180_00904"/>
<dbReference type="Proteomes" id="UP000070483">
    <property type="component" value="Unassembled WGS sequence"/>
</dbReference>
<proteinExistence type="predicted"/>
<keyword evidence="2" id="KW-1185">Reference proteome</keyword>
<evidence type="ECO:0000313" key="1">
    <source>
        <dbReference type="EMBL" id="KXB67718.1"/>
    </source>
</evidence>
<accession>A0A134AJ13</accession>
<gene>
    <name evidence="1" type="ORF">HMPREF3180_00904</name>
</gene>
<sequence>MCNKKVGTKNPTFLIIRVEIKNKEMGNKIGYFIKYKSIIYDKGKFFIWNDWK</sequence>
<reference evidence="2" key="1">
    <citation type="submission" date="2016-01" db="EMBL/GenBank/DDBJ databases">
        <authorList>
            <person name="Mitreva M."/>
            <person name="Pepin K.H."/>
            <person name="Mihindukulasuriya K.A."/>
            <person name="Fulton R."/>
            <person name="Fronick C."/>
            <person name="O'Laughlin M."/>
            <person name="Miner T."/>
            <person name="Herter B."/>
            <person name="Rosa B.A."/>
            <person name="Cordes M."/>
            <person name="Tomlinson C."/>
            <person name="Wollam A."/>
            <person name="Palsikar V.B."/>
            <person name="Mardis E.R."/>
            <person name="Wilson R.K."/>
        </authorList>
    </citation>
    <scope>NUCLEOTIDE SEQUENCE [LARGE SCALE GENOMIC DNA]</scope>
    <source>
        <strain evidence="2">KA00185</strain>
    </source>
</reference>
<organism evidence="1 2">
    <name type="scientific">Leptotrichia wadei</name>
    <dbReference type="NCBI Taxonomy" id="157687"/>
    <lineage>
        <taxon>Bacteria</taxon>
        <taxon>Fusobacteriati</taxon>
        <taxon>Fusobacteriota</taxon>
        <taxon>Fusobacteriia</taxon>
        <taxon>Fusobacteriales</taxon>
        <taxon>Leptotrichiaceae</taxon>
        <taxon>Leptotrichia</taxon>
    </lineage>
</organism>
<evidence type="ECO:0000313" key="2">
    <source>
        <dbReference type="Proteomes" id="UP000070483"/>
    </source>
</evidence>
<name>A0A134AJ13_9FUSO</name>